<dbReference type="InterPro" id="IPR001969">
    <property type="entry name" value="Aspartic_peptidase_AS"/>
</dbReference>
<keyword evidence="3" id="KW-1185">Reference proteome</keyword>
<feature type="signal peptide" evidence="1">
    <location>
        <begin position="1"/>
        <end position="22"/>
    </location>
</feature>
<dbReference type="AlphaFoldDB" id="A0A0U1PWN4"/>
<dbReference type="EMBL" id="LBNQ01000040">
    <property type="protein sequence ID" value="KKW66944.1"/>
    <property type="molecule type" value="Genomic_DNA"/>
</dbReference>
<evidence type="ECO:0008006" key="4">
    <source>
        <dbReference type="Google" id="ProtNLM"/>
    </source>
</evidence>
<accession>A0A0U1PWN4</accession>
<dbReference type="NCBIfam" id="TIGR02281">
    <property type="entry name" value="clan_AA_DTGA"/>
    <property type="match status" value="1"/>
</dbReference>
<reference evidence="2 3" key="1">
    <citation type="submission" date="2015-05" db="EMBL/GenBank/DDBJ databases">
        <title>Draft genome sequence of Lampropedia sp. CT6, isolated from the microbial mat of a hot water spring, located at Manikaran, India.</title>
        <authorList>
            <person name="Tripathi C."/>
            <person name="Rani P."/>
            <person name="Mahato N.K."/>
            <person name="Lal R."/>
        </authorList>
    </citation>
    <scope>NUCLEOTIDE SEQUENCE [LARGE SCALE GENOMIC DNA]</scope>
    <source>
        <strain evidence="2 3">CT6</strain>
    </source>
</reference>
<evidence type="ECO:0000313" key="2">
    <source>
        <dbReference type="EMBL" id="KKW66944.1"/>
    </source>
</evidence>
<comment type="caution">
    <text evidence="2">The sequence shown here is derived from an EMBL/GenBank/DDBJ whole genome shotgun (WGS) entry which is preliminary data.</text>
</comment>
<keyword evidence="1" id="KW-0732">Signal</keyword>
<dbReference type="OrthoDB" id="185963at2"/>
<dbReference type="InterPro" id="IPR021109">
    <property type="entry name" value="Peptidase_aspartic_dom_sf"/>
</dbReference>
<evidence type="ECO:0000256" key="1">
    <source>
        <dbReference type="SAM" id="SignalP"/>
    </source>
</evidence>
<feature type="chain" id="PRO_5006712978" description="Peptidase A2 domain-containing protein" evidence="1">
    <location>
        <begin position="23"/>
        <end position="211"/>
    </location>
</feature>
<organism evidence="2 3">
    <name type="scientific">Lampropedia cohaerens</name>
    <dbReference type="NCBI Taxonomy" id="1610491"/>
    <lineage>
        <taxon>Bacteria</taxon>
        <taxon>Pseudomonadati</taxon>
        <taxon>Pseudomonadota</taxon>
        <taxon>Betaproteobacteria</taxon>
        <taxon>Burkholderiales</taxon>
        <taxon>Comamonadaceae</taxon>
        <taxon>Lampropedia</taxon>
    </lineage>
</organism>
<dbReference type="SUPFAM" id="SSF50630">
    <property type="entry name" value="Acid proteases"/>
    <property type="match status" value="1"/>
</dbReference>
<dbReference type="STRING" id="1610491.AAV94_12785"/>
<protein>
    <recommendedName>
        <fullName evidence="4">Peptidase A2 domain-containing protein</fullName>
    </recommendedName>
</protein>
<proteinExistence type="predicted"/>
<dbReference type="PROSITE" id="PS00141">
    <property type="entry name" value="ASP_PROTEASE"/>
    <property type="match status" value="1"/>
</dbReference>
<name>A0A0U1PWN4_9BURK</name>
<dbReference type="InterPro" id="IPR034122">
    <property type="entry name" value="Retropepsin-like_bacterial"/>
</dbReference>
<dbReference type="RefSeq" id="WP_046742608.1">
    <property type="nucleotide sequence ID" value="NZ_LBNQ01000040.1"/>
</dbReference>
<dbReference type="CDD" id="cd05483">
    <property type="entry name" value="retropepsin_like_bacteria"/>
    <property type="match status" value="1"/>
</dbReference>
<dbReference type="GO" id="GO:0006508">
    <property type="term" value="P:proteolysis"/>
    <property type="evidence" value="ECO:0007669"/>
    <property type="project" value="InterPro"/>
</dbReference>
<gene>
    <name evidence="2" type="ORF">AAV94_12785</name>
</gene>
<dbReference type="GO" id="GO:0004190">
    <property type="term" value="F:aspartic-type endopeptidase activity"/>
    <property type="evidence" value="ECO:0007669"/>
    <property type="project" value="InterPro"/>
</dbReference>
<dbReference type="Pfam" id="PF13975">
    <property type="entry name" value="gag-asp_proteas"/>
    <property type="match status" value="1"/>
</dbReference>
<dbReference type="Proteomes" id="UP000050580">
    <property type="component" value="Unassembled WGS sequence"/>
</dbReference>
<sequence>MSCNRMRLCCLALALCTGSAGAQDVRVVGTIGNDRAIIMVDGSAPRTLRKGESLAGVQLLQVQGDLATVRIHGQPVQMRVGATPTRLDAPAHSVRLQAADGGHYFADGQINGQPVHFLVDTGASTIALDQQTASRLKIAYTDGEPTRIRTANGQTTGWLVTLAEVRVGALRQSNVRAAVIQQAMPFVLLGNSFLNHYRLTRDANTMVLTSP</sequence>
<dbReference type="InterPro" id="IPR011969">
    <property type="entry name" value="Clan_AA_Asp_peptidase_C"/>
</dbReference>
<evidence type="ECO:0000313" key="3">
    <source>
        <dbReference type="Proteomes" id="UP000050580"/>
    </source>
</evidence>
<dbReference type="Gene3D" id="2.40.70.10">
    <property type="entry name" value="Acid Proteases"/>
    <property type="match status" value="1"/>
</dbReference>
<dbReference type="PATRIC" id="fig|1610491.3.peg.2717"/>